<comment type="caution">
    <text evidence="10">The sequence shown here is derived from an EMBL/GenBank/DDBJ whole genome shotgun (WGS) entry which is preliminary data.</text>
</comment>
<dbReference type="RefSeq" id="WP_127698086.1">
    <property type="nucleotide sequence ID" value="NZ_SACS01000004.1"/>
</dbReference>
<evidence type="ECO:0000256" key="7">
    <source>
        <dbReference type="ARBA" id="ARBA00023014"/>
    </source>
</evidence>
<name>A0A437R1A1_9GAMM</name>
<organism evidence="10 11">
    <name type="scientific">Rheinheimera riviphila</name>
    <dbReference type="NCBI Taxonomy" id="1834037"/>
    <lineage>
        <taxon>Bacteria</taxon>
        <taxon>Pseudomonadati</taxon>
        <taxon>Pseudomonadota</taxon>
        <taxon>Gammaproteobacteria</taxon>
        <taxon>Chromatiales</taxon>
        <taxon>Chromatiaceae</taxon>
        <taxon>Rheinheimera</taxon>
    </lineage>
</organism>
<gene>
    <name evidence="10" type="ORF">EOE67_05735</name>
</gene>
<dbReference type="InterPro" id="IPR006058">
    <property type="entry name" value="2Fe2S_fd_BS"/>
</dbReference>
<feature type="domain" description="2Fe-2S ferredoxin-type" evidence="9">
    <location>
        <begin position="12"/>
        <end position="100"/>
    </location>
</feature>
<accession>A0A437R1A1</accession>
<dbReference type="InterPro" id="IPR001041">
    <property type="entry name" value="2Fe-2S_ferredoxin-type"/>
</dbReference>
<dbReference type="EMBL" id="SACS01000004">
    <property type="protein sequence ID" value="RVU40549.1"/>
    <property type="molecule type" value="Genomic_DNA"/>
</dbReference>
<protein>
    <submittedName>
        <fullName evidence="10">2Fe-2S iron-sulfur cluster binding domain-containing protein</fullName>
    </submittedName>
</protein>
<evidence type="ECO:0000259" key="9">
    <source>
        <dbReference type="PROSITE" id="PS51085"/>
    </source>
</evidence>
<keyword evidence="3" id="KW-0001">2Fe-2S</keyword>
<keyword evidence="4" id="KW-0479">Metal-binding</keyword>
<evidence type="ECO:0000256" key="2">
    <source>
        <dbReference type="ARBA" id="ARBA00022448"/>
    </source>
</evidence>
<dbReference type="AlphaFoldDB" id="A0A437R1A1"/>
<dbReference type="CDD" id="cd00207">
    <property type="entry name" value="fer2"/>
    <property type="match status" value="1"/>
</dbReference>
<dbReference type="Pfam" id="PF00111">
    <property type="entry name" value="Fer2"/>
    <property type="match status" value="1"/>
</dbReference>
<evidence type="ECO:0000313" key="10">
    <source>
        <dbReference type="EMBL" id="RVU40549.1"/>
    </source>
</evidence>
<dbReference type="Proteomes" id="UP000283077">
    <property type="component" value="Unassembled WGS sequence"/>
</dbReference>
<sequence>MFKSWFAPAPRYRMQLAHQIIDISPNQTVLQSALLHGVNIPHGCKAGGCGMCKCRLISGKVEQIIENTAKLTATELNSGIIFACCSVAKTDLRVEIITNSVTMSTSRDQAPARV</sequence>
<dbReference type="PANTHER" id="PTHR43112:SF9">
    <property type="entry name" value="FERREDOXIN C 1, CHLOROPLASTIC"/>
    <property type="match status" value="1"/>
</dbReference>
<dbReference type="GO" id="GO:0046872">
    <property type="term" value="F:metal ion binding"/>
    <property type="evidence" value="ECO:0007669"/>
    <property type="project" value="UniProtKB-KW"/>
</dbReference>
<keyword evidence="2" id="KW-0813">Transport</keyword>
<dbReference type="OrthoDB" id="9806195at2"/>
<dbReference type="InterPro" id="IPR036010">
    <property type="entry name" value="2Fe-2S_ferredoxin-like_sf"/>
</dbReference>
<keyword evidence="7" id="KW-0411">Iron-sulfur</keyword>
<reference evidence="10 11" key="1">
    <citation type="submission" date="2019-01" db="EMBL/GenBank/DDBJ databases">
        <authorList>
            <person name="Chen W.-M."/>
        </authorList>
    </citation>
    <scope>NUCLEOTIDE SEQUENCE [LARGE SCALE GENOMIC DNA]</scope>
    <source>
        <strain evidence="10 11">KYPC3</strain>
    </source>
</reference>
<evidence type="ECO:0000256" key="5">
    <source>
        <dbReference type="ARBA" id="ARBA00022982"/>
    </source>
</evidence>
<keyword evidence="11" id="KW-1185">Reference proteome</keyword>
<dbReference type="InterPro" id="IPR012675">
    <property type="entry name" value="Beta-grasp_dom_sf"/>
</dbReference>
<evidence type="ECO:0000256" key="8">
    <source>
        <dbReference type="ARBA" id="ARBA00034078"/>
    </source>
</evidence>
<keyword evidence="5" id="KW-0249">Electron transport</keyword>
<dbReference type="Gene3D" id="3.10.20.30">
    <property type="match status" value="1"/>
</dbReference>
<evidence type="ECO:0000256" key="4">
    <source>
        <dbReference type="ARBA" id="ARBA00022723"/>
    </source>
</evidence>
<proteinExistence type="inferred from homology"/>
<evidence type="ECO:0000256" key="1">
    <source>
        <dbReference type="ARBA" id="ARBA00007874"/>
    </source>
</evidence>
<dbReference type="PANTHER" id="PTHR43112">
    <property type="entry name" value="FERREDOXIN"/>
    <property type="match status" value="1"/>
</dbReference>
<keyword evidence="6" id="KW-0408">Iron</keyword>
<dbReference type="GO" id="GO:0051537">
    <property type="term" value="F:2 iron, 2 sulfur cluster binding"/>
    <property type="evidence" value="ECO:0007669"/>
    <property type="project" value="UniProtKB-KW"/>
</dbReference>
<comment type="cofactor">
    <cofactor evidence="8">
        <name>[2Fe-2S] cluster</name>
        <dbReference type="ChEBI" id="CHEBI:190135"/>
    </cofactor>
</comment>
<comment type="similarity">
    <text evidence="1">Belongs to the 2Fe2S plant-type ferredoxin family.</text>
</comment>
<evidence type="ECO:0000256" key="6">
    <source>
        <dbReference type="ARBA" id="ARBA00023004"/>
    </source>
</evidence>
<evidence type="ECO:0000313" key="11">
    <source>
        <dbReference type="Proteomes" id="UP000283077"/>
    </source>
</evidence>
<dbReference type="PROSITE" id="PS51085">
    <property type="entry name" value="2FE2S_FER_2"/>
    <property type="match status" value="1"/>
</dbReference>
<evidence type="ECO:0000256" key="3">
    <source>
        <dbReference type="ARBA" id="ARBA00022714"/>
    </source>
</evidence>
<dbReference type="SUPFAM" id="SSF54292">
    <property type="entry name" value="2Fe-2S ferredoxin-like"/>
    <property type="match status" value="1"/>
</dbReference>
<dbReference type="PROSITE" id="PS00197">
    <property type="entry name" value="2FE2S_FER_1"/>
    <property type="match status" value="1"/>
</dbReference>